<evidence type="ECO:0000259" key="2">
    <source>
        <dbReference type="Pfam" id="PF12729"/>
    </source>
</evidence>
<reference evidence="3 4" key="1">
    <citation type="submission" date="2024-01" db="EMBL/GenBank/DDBJ databases">
        <title>Pedobacter sp. nov., isolated from oil-contaminated soil.</title>
        <authorList>
            <person name="Le N.T.T."/>
        </authorList>
    </citation>
    <scope>NUCLEOTIDE SEQUENCE [LARGE SCALE GENOMIC DNA]</scope>
    <source>
        <strain evidence="3 4">VNH31</strain>
    </source>
</reference>
<dbReference type="InterPro" id="IPR024478">
    <property type="entry name" value="HlyB_4HB_MCP"/>
</dbReference>
<dbReference type="Proteomes" id="UP001337681">
    <property type="component" value="Unassembled WGS sequence"/>
</dbReference>
<comment type="caution">
    <text evidence="3">The sequence shown here is derived from an EMBL/GenBank/DDBJ whole genome shotgun (WGS) entry which is preliminary data.</text>
</comment>
<protein>
    <submittedName>
        <fullName evidence="3">MCP four helix bundle domain-containing protein</fullName>
    </submittedName>
</protein>
<name>A0ABU7H0F3_9SPHI</name>
<keyword evidence="4" id="KW-1185">Reference proteome</keyword>
<feature type="transmembrane region" description="Helical" evidence="1">
    <location>
        <begin position="12"/>
        <end position="30"/>
    </location>
</feature>
<sequence length="228" mass="25928">MKFSFYIQQKLKIAVLLFLVMGCTILIRTLEDKSVNDMNTSFKSLYNDRLIPSVLLHDINLLLTEKNWTLEKYIQGSAEIQPDYISSVIAVNNKKIDSLLLIYDKTYIVETEASQLKNLKTAIKEYKIQENQVITYILNNQRGLANNLYEINAKKTYLKISQNINYLLTTQINVGSELINDVDDIVSGTKLYSAIQIGLAIIIGLLIMGILFAVKSTKTAPQKDFHLN</sequence>
<gene>
    <name evidence="3" type="ORF">VRU49_05170</name>
</gene>
<evidence type="ECO:0000313" key="3">
    <source>
        <dbReference type="EMBL" id="MEE1884809.1"/>
    </source>
</evidence>
<dbReference type="EMBL" id="JAZDQU010000001">
    <property type="protein sequence ID" value="MEE1884809.1"/>
    <property type="molecule type" value="Genomic_DNA"/>
</dbReference>
<keyword evidence="1" id="KW-1133">Transmembrane helix</keyword>
<dbReference type="Pfam" id="PF12729">
    <property type="entry name" value="4HB_MCP_1"/>
    <property type="match status" value="1"/>
</dbReference>
<feature type="transmembrane region" description="Helical" evidence="1">
    <location>
        <begin position="191"/>
        <end position="214"/>
    </location>
</feature>
<accession>A0ABU7H0F3</accession>
<feature type="domain" description="Chemotaxis methyl-accepting receptor HlyB-like 4HB MCP" evidence="2">
    <location>
        <begin position="7"/>
        <end position="181"/>
    </location>
</feature>
<dbReference type="PROSITE" id="PS51257">
    <property type="entry name" value="PROKAR_LIPOPROTEIN"/>
    <property type="match status" value="1"/>
</dbReference>
<organism evidence="3 4">
    <name type="scientific">Pedobacter flavus</name>
    <dbReference type="NCBI Taxonomy" id="3113906"/>
    <lineage>
        <taxon>Bacteria</taxon>
        <taxon>Pseudomonadati</taxon>
        <taxon>Bacteroidota</taxon>
        <taxon>Sphingobacteriia</taxon>
        <taxon>Sphingobacteriales</taxon>
        <taxon>Sphingobacteriaceae</taxon>
        <taxon>Pedobacter</taxon>
    </lineage>
</organism>
<keyword evidence="1" id="KW-0472">Membrane</keyword>
<evidence type="ECO:0000313" key="4">
    <source>
        <dbReference type="Proteomes" id="UP001337681"/>
    </source>
</evidence>
<dbReference type="RefSeq" id="WP_330145719.1">
    <property type="nucleotide sequence ID" value="NZ_JAZDQU010000001.1"/>
</dbReference>
<proteinExistence type="predicted"/>
<keyword evidence="1" id="KW-0812">Transmembrane</keyword>
<evidence type="ECO:0000256" key="1">
    <source>
        <dbReference type="SAM" id="Phobius"/>
    </source>
</evidence>